<name>H5X3A8_9PSEU</name>
<keyword evidence="6" id="KW-1185">Reference proteome</keyword>
<dbReference type="AlphaFoldDB" id="H5X3A8"/>
<evidence type="ECO:0000259" key="4">
    <source>
        <dbReference type="PROSITE" id="PS50977"/>
    </source>
</evidence>
<dbReference type="HOGENOM" id="CLU_069356_21_2_11"/>
<evidence type="ECO:0000313" key="6">
    <source>
        <dbReference type="Proteomes" id="UP000004926"/>
    </source>
</evidence>
<sequence>MSTREAILRATLRVVGEHGVAGLTNRRIVARAGISLGSLTYHFPSQTTLLREAMLLFADEEARRLAELARQHDAAGLTVEQAAEVVADVLGRLPASVEEIAALELYLQAGRDASLRDAARRCFAAYEELAEAVLRALGVPRPRQLAGPVVALLAGLQLRGLATGEAHTTSTAEALTMLVRGGQEHSRDAGDTPGRTRRVHR</sequence>
<organism evidence="5 6">
    <name type="scientific">Saccharomonospora marina XMU15</name>
    <dbReference type="NCBI Taxonomy" id="882083"/>
    <lineage>
        <taxon>Bacteria</taxon>
        <taxon>Bacillati</taxon>
        <taxon>Actinomycetota</taxon>
        <taxon>Actinomycetes</taxon>
        <taxon>Pseudonocardiales</taxon>
        <taxon>Pseudonocardiaceae</taxon>
        <taxon>Saccharomonospora</taxon>
    </lineage>
</organism>
<keyword evidence="1 2" id="KW-0238">DNA-binding</keyword>
<feature type="DNA-binding region" description="H-T-H motif" evidence="2">
    <location>
        <begin position="24"/>
        <end position="43"/>
    </location>
</feature>
<dbReference type="PRINTS" id="PR00455">
    <property type="entry name" value="HTHTETR"/>
</dbReference>
<reference evidence="5 6" key="1">
    <citation type="journal article" date="2012" name="Stand. Genomic Sci.">
        <title>Genome sequence of the ocean sediment bacterium Saccharomonospora marina type strain (XMU15(T)).</title>
        <authorList>
            <person name="Klenk H.P."/>
            <person name="Lu M."/>
            <person name="Lucas S."/>
            <person name="Lapidus A."/>
            <person name="Copeland A."/>
            <person name="Pitluck S."/>
            <person name="Goodwin L.A."/>
            <person name="Han C."/>
            <person name="Tapia R."/>
            <person name="Brambilla E.M."/>
            <person name="Potter G."/>
            <person name="Land M."/>
            <person name="Ivanova N."/>
            <person name="Rohde M."/>
            <person name="Goker M."/>
            <person name="Detter J.C."/>
            <person name="Li W.J."/>
            <person name="Kyrpides N.C."/>
            <person name="Woyke T."/>
        </authorList>
    </citation>
    <scope>NUCLEOTIDE SEQUENCE [LARGE SCALE GENOMIC DNA]</scope>
    <source>
        <strain evidence="5 6">XMU15</strain>
    </source>
</reference>
<proteinExistence type="predicted"/>
<dbReference type="Pfam" id="PF00440">
    <property type="entry name" value="TetR_N"/>
    <property type="match status" value="1"/>
</dbReference>
<gene>
    <name evidence="5" type="ORF">SacmaDRAFT_0476</name>
</gene>
<dbReference type="InterPro" id="IPR041583">
    <property type="entry name" value="TetR_C_31"/>
</dbReference>
<dbReference type="PROSITE" id="PS50977">
    <property type="entry name" value="HTH_TETR_2"/>
    <property type="match status" value="1"/>
</dbReference>
<dbReference type="OrthoDB" id="2356263at2"/>
<evidence type="ECO:0000256" key="3">
    <source>
        <dbReference type="SAM" id="MobiDB-lite"/>
    </source>
</evidence>
<protein>
    <recommendedName>
        <fullName evidence="4">HTH tetR-type domain-containing protein</fullName>
    </recommendedName>
</protein>
<dbReference type="RefSeq" id="WP_009152168.1">
    <property type="nucleotide sequence ID" value="NZ_CM001439.1"/>
</dbReference>
<dbReference type="InterPro" id="IPR050109">
    <property type="entry name" value="HTH-type_TetR-like_transc_reg"/>
</dbReference>
<evidence type="ECO:0000256" key="2">
    <source>
        <dbReference type="PROSITE-ProRule" id="PRU00335"/>
    </source>
</evidence>
<dbReference type="STRING" id="882083.SacmaDRAFT_0476"/>
<dbReference type="GO" id="GO:0003700">
    <property type="term" value="F:DNA-binding transcription factor activity"/>
    <property type="evidence" value="ECO:0007669"/>
    <property type="project" value="TreeGrafter"/>
</dbReference>
<dbReference type="PANTHER" id="PTHR30055">
    <property type="entry name" value="HTH-TYPE TRANSCRIPTIONAL REGULATOR RUTR"/>
    <property type="match status" value="1"/>
</dbReference>
<dbReference type="Gene3D" id="1.10.357.10">
    <property type="entry name" value="Tetracycline Repressor, domain 2"/>
    <property type="match status" value="1"/>
</dbReference>
<feature type="region of interest" description="Disordered" evidence="3">
    <location>
        <begin position="180"/>
        <end position="201"/>
    </location>
</feature>
<accession>H5X3A8</accession>
<dbReference type="PANTHER" id="PTHR30055:SF226">
    <property type="entry name" value="HTH-TYPE TRANSCRIPTIONAL REGULATOR PKSA"/>
    <property type="match status" value="1"/>
</dbReference>
<dbReference type="GO" id="GO:0000976">
    <property type="term" value="F:transcription cis-regulatory region binding"/>
    <property type="evidence" value="ECO:0007669"/>
    <property type="project" value="TreeGrafter"/>
</dbReference>
<evidence type="ECO:0000313" key="5">
    <source>
        <dbReference type="EMBL" id="EHR48777.1"/>
    </source>
</evidence>
<evidence type="ECO:0000256" key="1">
    <source>
        <dbReference type="ARBA" id="ARBA00023125"/>
    </source>
</evidence>
<dbReference type="EMBL" id="CM001439">
    <property type="protein sequence ID" value="EHR48777.1"/>
    <property type="molecule type" value="Genomic_DNA"/>
</dbReference>
<dbReference type="SUPFAM" id="SSF46689">
    <property type="entry name" value="Homeodomain-like"/>
    <property type="match status" value="1"/>
</dbReference>
<dbReference type="eggNOG" id="COG3226">
    <property type="taxonomic scope" value="Bacteria"/>
</dbReference>
<dbReference type="InterPro" id="IPR001647">
    <property type="entry name" value="HTH_TetR"/>
</dbReference>
<dbReference type="InterPro" id="IPR009057">
    <property type="entry name" value="Homeodomain-like_sf"/>
</dbReference>
<feature type="domain" description="HTH tetR-type" evidence="4">
    <location>
        <begin position="1"/>
        <end position="61"/>
    </location>
</feature>
<dbReference type="Pfam" id="PF17940">
    <property type="entry name" value="TetR_C_31"/>
    <property type="match status" value="1"/>
</dbReference>
<dbReference type="Proteomes" id="UP000004926">
    <property type="component" value="Chromosome"/>
</dbReference>